<dbReference type="GO" id="GO:0008270">
    <property type="term" value="F:zinc ion binding"/>
    <property type="evidence" value="ECO:0007669"/>
    <property type="project" value="InterPro"/>
</dbReference>
<dbReference type="InterPro" id="IPR036875">
    <property type="entry name" value="Znf_CCHC_sf"/>
</dbReference>
<dbReference type="GO" id="GO:0003676">
    <property type="term" value="F:nucleic acid binding"/>
    <property type="evidence" value="ECO:0007669"/>
    <property type="project" value="InterPro"/>
</dbReference>
<evidence type="ECO:0000313" key="4">
    <source>
        <dbReference type="RefSeq" id="XP_011015913.1"/>
    </source>
</evidence>
<dbReference type="RefSeq" id="XP_011015913.1">
    <property type="nucleotide sequence ID" value="XM_011017611.1"/>
</dbReference>
<accession>A0AAJ6TQW8</accession>
<dbReference type="KEGG" id="peu:105119469"/>
<dbReference type="Proteomes" id="UP000694918">
    <property type="component" value="Unplaced"/>
</dbReference>
<feature type="domain" description="Retrovirus-related Pol polyprotein from transposon TNT 1-94-like beta-barrel" evidence="1">
    <location>
        <begin position="167"/>
        <end position="238"/>
    </location>
</feature>
<evidence type="ECO:0000259" key="1">
    <source>
        <dbReference type="Pfam" id="PF22936"/>
    </source>
</evidence>
<reference evidence="3 4" key="1">
    <citation type="submission" date="2025-04" db="UniProtKB">
        <authorList>
            <consortium name="RefSeq"/>
        </authorList>
    </citation>
    <scope>IDENTIFICATION</scope>
</reference>
<sequence>MKLRSEYELVRASLVNCDHVPSLDACFGELLREEERLHTQTIMEQTRVAPVAYVAYNKGKDHDMSKTQYYSCKKYGHIAPHCPNKFCNYSKQSGHIIKECSIRPPRINKAYHTIITNVGPSAPQPLVGSPISQPPAHLLTRKMVQEMIVSAFSMLGLQGTGSSTLPWILDSGTSNHMTNSFGGLSNIRKYSGSSHIQTANGNALPIIAIGDIPPLKDIFVSPKLAINLASIGQFVDNNCDVYFSKYGCIVQDQMSG</sequence>
<dbReference type="SUPFAM" id="SSF57756">
    <property type="entry name" value="Retrovirus zinc finger-like domains"/>
    <property type="match status" value="1"/>
</dbReference>
<evidence type="ECO:0000313" key="2">
    <source>
        <dbReference type="Proteomes" id="UP000694918"/>
    </source>
</evidence>
<dbReference type="AlphaFoldDB" id="A0AAJ6TQW8"/>
<protein>
    <submittedName>
        <fullName evidence="3 4">Uncharacterized protein LOC105119469</fullName>
    </submittedName>
</protein>
<evidence type="ECO:0000313" key="3">
    <source>
        <dbReference type="RefSeq" id="XP_011015912.1"/>
    </source>
</evidence>
<gene>
    <name evidence="3 4" type="primary">LOC105119469</name>
</gene>
<keyword evidence="2" id="KW-1185">Reference proteome</keyword>
<dbReference type="InterPro" id="IPR054722">
    <property type="entry name" value="PolX-like_BBD"/>
</dbReference>
<name>A0AAJ6TQW8_POPEU</name>
<proteinExistence type="predicted"/>
<dbReference type="Pfam" id="PF22936">
    <property type="entry name" value="Pol_BBD"/>
    <property type="match status" value="1"/>
</dbReference>
<dbReference type="GeneID" id="105119469"/>
<organism evidence="2 4">
    <name type="scientific">Populus euphratica</name>
    <name type="common">Euphrates poplar</name>
    <dbReference type="NCBI Taxonomy" id="75702"/>
    <lineage>
        <taxon>Eukaryota</taxon>
        <taxon>Viridiplantae</taxon>
        <taxon>Streptophyta</taxon>
        <taxon>Embryophyta</taxon>
        <taxon>Tracheophyta</taxon>
        <taxon>Spermatophyta</taxon>
        <taxon>Magnoliopsida</taxon>
        <taxon>eudicotyledons</taxon>
        <taxon>Gunneridae</taxon>
        <taxon>Pentapetalae</taxon>
        <taxon>rosids</taxon>
        <taxon>fabids</taxon>
        <taxon>Malpighiales</taxon>
        <taxon>Salicaceae</taxon>
        <taxon>Saliceae</taxon>
        <taxon>Populus</taxon>
    </lineage>
</organism>
<dbReference type="RefSeq" id="XP_011015912.1">
    <property type="nucleotide sequence ID" value="XM_011017610.1"/>
</dbReference>
<dbReference type="Gene3D" id="4.10.60.10">
    <property type="entry name" value="Zinc finger, CCHC-type"/>
    <property type="match status" value="1"/>
</dbReference>